<organism evidence="2 3">
    <name type="scientific">Oedothorax gibbosus</name>
    <dbReference type="NCBI Taxonomy" id="931172"/>
    <lineage>
        <taxon>Eukaryota</taxon>
        <taxon>Metazoa</taxon>
        <taxon>Ecdysozoa</taxon>
        <taxon>Arthropoda</taxon>
        <taxon>Chelicerata</taxon>
        <taxon>Arachnida</taxon>
        <taxon>Araneae</taxon>
        <taxon>Araneomorphae</taxon>
        <taxon>Entelegynae</taxon>
        <taxon>Araneoidea</taxon>
        <taxon>Linyphiidae</taxon>
        <taxon>Erigoninae</taxon>
        <taxon>Oedothorax</taxon>
    </lineage>
</organism>
<dbReference type="AlphaFoldDB" id="A0AAV6VKC0"/>
<evidence type="ECO:0000313" key="2">
    <source>
        <dbReference type="EMBL" id="KAG8196143.1"/>
    </source>
</evidence>
<feature type="region of interest" description="Disordered" evidence="1">
    <location>
        <begin position="51"/>
        <end position="73"/>
    </location>
</feature>
<keyword evidence="3" id="KW-1185">Reference proteome</keyword>
<dbReference type="EMBL" id="JAFNEN010000074">
    <property type="protein sequence ID" value="KAG8196143.1"/>
    <property type="molecule type" value="Genomic_DNA"/>
</dbReference>
<dbReference type="Proteomes" id="UP000827092">
    <property type="component" value="Unassembled WGS sequence"/>
</dbReference>
<evidence type="ECO:0000256" key="1">
    <source>
        <dbReference type="SAM" id="MobiDB-lite"/>
    </source>
</evidence>
<reference evidence="2 3" key="1">
    <citation type="journal article" date="2022" name="Nat. Ecol. Evol.">
        <title>A masculinizing supergene underlies an exaggerated male reproductive morph in a spider.</title>
        <authorList>
            <person name="Hendrickx F."/>
            <person name="De Corte Z."/>
            <person name="Sonet G."/>
            <person name="Van Belleghem S.M."/>
            <person name="Kostlbacher S."/>
            <person name="Vangestel C."/>
        </authorList>
    </citation>
    <scope>NUCLEOTIDE SEQUENCE [LARGE SCALE GENOMIC DNA]</scope>
    <source>
        <strain evidence="2">W744_W776</strain>
    </source>
</reference>
<protein>
    <recommendedName>
        <fullName evidence="4">Secreted protein</fullName>
    </recommendedName>
</protein>
<evidence type="ECO:0000313" key="3">
    <source>
        <dbReference type="Proteomes" id="UP000827092"/>
    </source>
</evidence>
<comment type="caution">
    <text evidence="2">The sequence shown here is derived from an EMBL/GenBank/DDBJ whole genome shotgun (WGS) entry which is preliminary data.</text>
</comment>
<name>A0AAV6VKC0_9ARAC</name>
<accession>A0AAV6VKC0</accession>
<evidence type="ECO:0008006" key="4">
    <source>
        <dbReference type="Google" id="ProtNLM"/>
    </source>
</evidence>
<proteinExistence type="predicted"/>
<sequence>MNVLRHYGGLWKHILYASIAILIPFIRVPKPAPVKCEDISLSLLSLYKSLSSGSSHHARGSSVTSILHPQESL</sequence>
<gene>
    <name evidence="2" type="ORF">JTE90_007877</name>
</gene>
<feature type="compositionally biased region" description="Polar residues" evidence="1">
    <location>
        <begin position="63"/>
        <end position="73"/>
    </location>
</feature>